<proteinExistence type="predicted"/>
<dbReference type="AlphaFoldDB" id="A0A640T6I1"/>
<sequence>MDLLPSLLLAGLGQGFQHPVLLRIVLSGGPGGGGQRGDGDRAAVLAGCGVATLGTLFLAVSPELSTGTHWW</sequence>
<dbReference type="Proteomes" id="UP000430079">
    <property type="component" value="Unassembled WGS sequence"/>
</dbReference>
<name>A0A640T6I1_9ACTN</name>
<dbReference type="RefSeq" id="WP_190143054.1">
    <property type="nucleotide sequence ID" value="NZ_BLIO01000001.1"/>
</dbReference>
<keyword evidence="2" id="KW-1185">Reference proteome</keyword>
<protein>
    <submittedName>
        <fullName evidence="1">Uncharacterized protein</fullName>
    </submittedName>
</protein>
<comment type="caution">
    <text evidence="1">The sequence shown here is derived from an EMBL/GenBank/DDBJ whole genome shotgun (WGS) entry which is preliminary data.</text>
</comment>
<accession>A0A640T6I1</accession>
<evidence type="ECO:0000313" key="1">
    <source>
        <dbReference type="EMBL" id="GFE19333.1"/>
    </source>
</evidence>
<evidence type="ECO:0000313" key="2">
    <source>
        <dbReference type="Proteomes" id="UP000430079"/>
    </source>
</evidence>
<organism evidence="1 2">
    <name type="scientific">Streptomyces glebosus</name>
    <dbReference type="NCBI Taxonomy" id="249580"/>
    <lineage>
        <taxon>Bacteria</taxon>
        <taxon>Bacillati</taxon>
        <taxon>Actinomycetota</taxon>
        <taxon>Actinomycetes</taxon>
        <taxon>Kitasatosporales</taxon>
        <taxon>Streptomycetaceae</taxon>
        <taxon>Streptomyces</taxon>
    </lineage>
</organism>
<gene>
    <name evidence="1" type="ORF">Sgleb_73800</name>
</gene>
<dbReference type="EMBL" id="BLIO01000001">
    <property type="protein sequence ID" value="GFE19333.1"/>
    <property type="molecule type" value="Genomic_DNA"/>
</dbReference>
<reference evidence="1 2" key="1">
    <citation type="submission" date="2019-12" db="EMBL/GenBank/DDBJ databases">
        <title>Whole genome shotgun sequence of Streptomyces hygroscopicus subsp. glebosus NBRC 13786.</title>
        <authorList>
            <person name="Ichikawa N."/>
            <person name="Kimura A."/>
            <person name="Kitahashi Y."/>
            <person name="Komaki H."/>
            <person name="Tamura T."/>
        </authorList>
    </citation>
    <scope>NUCLEOTIDE SEQUENCE [LARGE SCALE GENOMIC DNA]</scope>
    <source>
        <strain evidence="1 2">NBRC 13786</strain>
    </source>
</reference>